<evidence type="ECO:0000313" key="1">
    <source>
        <dbReference type="EMBL" id="KAI9908092.1"/>
    </source>
</evidence>
<sequence length="246" mass="27684">MRDYTQSAELIRADMQKLRKRCAVVSGNQRCELTGQNILGKEFYLFPCSHAFHASALRQEVQKHLNSFQRKTLKQLIQKLNELSTEMPVSTNLFHRPLAAFSFLNLSSSEKEVMTQGVEGNIAAVNAKAKNSAKEQSIAQEREILQQKLDEIIASECIFCGEKFLSRTQLSNIQCTDGERQFSHTRPFHRMLVRKWSNYVSVCFIQQVVVDAAVATIRSSDAQAIPHSVGKAALVNLASWHVTCPA</sequence>
<keyword evidence="2" id="KW-1185">Reference proteome</keyword>
<reference evidence="1 2" key="1">
    <citation type="journal article" date="2022" name="bioRxiv">
        <title>The genome of the oomycete Peronosclerospora sorghi, a cosmopolitan pathogen of maize and sorghum, is inflated with dispersed pseudogenes.</title>
        <authorList>
            <person name="Fletcher K."/>
            <person name="Martin F."/>
            <person name="Isakeit T."/>
            <person name="Cavanaugh K."/>
            <person name="Magill C."/>
            <person name="Michelmore R."/>
        </authorList>
    </citation>
    <scope>NUCLEOTIDE SEQUENCE [LARGE SCALE GENOMIC DNA]</scope>
    <source>
        <strain evidence="1">P6</strain>
    </source>
</reference>
<proteinExistence type="predicted"/>
<dbReference type="EMBL" id="CM047587">
    <property type="protein sequence ID" value="KAI9908092.1"/>
    <property type="molecule type" value="Genomic_DNA"/>
</dbReference>
<evidence type="ECO:0000313" key="2">
    <source>
        <dbReference type="Proteomes" id="UP001163321"/>
    </source>
</evidence>
<accession>A0ACC0VNM3</accession>
<comment type="caution">
    <text evidence="1">The sequence shown here is derived from an EMBL/GenBank/DDBJ whole genome shotgun (WGS) entry which is preliminary data.</text>
</comment>
<gene>
    <name evidence="1" type="ORF">PsorP6_016426</name>
</gene>
<protein>
    <submittedName>
        <fullName evidence="1">Uncharacterized protein</fullName>
    </submittedName>
</protein>
<dbReference type="Proteomes" id="UP001163321">
    <property type="component" value="Chromosome 8"/>
</dbReference>
<organism evidence="1 2">
    <name type="scientific">Peronosclerospora sorghi</name>
    <dbReference type="NCBI Taxonomy" id="230839"/>
    <lineage>
        <taxon>Eukaryota</taxon>
        <taxon>Sar</taxon>
        <taxon>Stramenopiles</taxon>
        <taxon>Oomycota</taxon>
        <taxon>Peronosporomycetes</taxon>
        <taxon>Peronosporales</taxon>
        <taxon>Peronosporaceae</taxon>
        <taxon>Peronosclerospora</taxon>
    </lineage>
</organism>
<name>A0ACC0VNM3_9STRA</name>